<name>A0A2J6WRT0_9CHLR</name>
<sequence length="109" mass="11734">MLTCTHIATHESAMLDLIARLVHLESPSTDKVLLDACADELAALFARIGTVERITNPAGGDHLRVTITDVAEPSLPPALVLCHYDTVWPAGTVTQRPFTLTDDRTFGPG</sequence>
<dbReference type="SUPFAM" id="SSF53187">
    <property type="entry name" value="Zn-dependent exopeptidases"/>
    <property type="match status" value="1"/>
</dbReference>
<evidence type="ECO:0000313" key="2">
    <source>
        <dbReference type="Proteomes" id="UP000243376"/>
    </source>
</evidence>
<dbReference type="AlphaFoldDB" id="A0A2J6WRT0"/>
<dbReference type="Proteomes" id="UP000243376">
    <property type="component" value="Unassembled WGS sequence"/>
</dbReference>
<feature type="non-terminal residue" evidence="1">
    <location>
        <position position="109"/>
    </location>
</feature>
<organism evidence="1 2">
    <name type="scientific">Chloroflexus aggregans</name>
    <dbReference type="NCBI Taxonomy" id="152260"/>
    <lineage>
        <taxon>Bacteria</taxon>
        <taxon>Bacillati</taxon>
        <taxon>Chloroflexota</taxon>
        <taxon>Chloroflexia</taxon>
        <taxon>Chloroflexales</taxon>
        <taxon>Chloroflexineae</taxon>
        <taxon>Chloroflexaceae</taxon>
        <taxon>Chloroflexus</taxon>
    </lineage>
</organism>
<accession>A0A2J6WRT0</accession>
<gene>
    <name evidence="1" type="ORF">C0184_16590</name>
</gene>
<dbReference type="EMBL" id="PNIQ01001115">
    <property type="protein sequence ID" value="PMP73104.1"/>
    <property type="molecule type" value="Genomic_DNA"/>
</dbReference>
<dbReference type="Gene3D" id="3.40.630.10">
    <property type="entry name" value="Zn peptidases"/>
    <property type="match status" value="1"/>
</dbReference>
<protein>
    <submittedName>
        <fullName evidence="1">Peptidase M20</fullName>
    </submittedName>
</protein>
<evidence type="ECO:0000313" key="1">
    <source>
        <dbReference type="EMBL" id="PMP73104.1"/>
    </source>
</evidence>
<comment type="caution">
    <text evidence="1">The sequence shown here is derived from an EMBL/GenBank/DDBJ whole genome shotgun (WGS) entry which is preliminary data.</text>
</comment>
<proteinExistence type="predicted"/>
<reference evidence="1 2" key="1">
    <citation type="submission" date="2018-01" db="EMBL/GenBank/DDBJ databases">
        <title>Metagenomic assembled genomes from two thermal pools in the Uzon Caldera, Kamchatka, Russia.</title>
        <authorList>
            <person name="Wilkins L."/>
            <person name="Ettinger C."/>
        </authorList>
    </citation>
    <scope>NUCLEOTIDE SEQUENCE [LARGE SCALE GENOMIC DNA]</scope>
    <source>
        <strain evidence="1">ZAV-02</strain>
    </source>
</reference>